<dbReference type="Proteomes" id="UP000649617">
    <property type="component" value="Unassembled WGS sequence"/>
</dbReference>
<keyword evidence="3" id="KW-1185">Reference proteome</keyword>
<feature type="region of interest" description="Disordered" evidence="1">
    <location>
        <begin position="1"/>
        <end position="58"/>
    </location>
</feature>
<proteinExistence type="predicted"/>
<dbReference type="AlphaFoldDB" id="A0A812MW86"/>
<name>A0A812MW86_SYMPI</name>
<gene>
    <name evidence="2" type="ORF">SPIL2461_LOCUS6416</name>
</gene>
<protein>
    <submittedName>
        <fullName evidence="2">Uncharacterized protein</fullName>
    </submittedName>
</protein>
<comment type="caution">
    <text evidence="2">The sequence shown here is derived from an EMBL/GenBank/DDBJ whole genome shotgun (WGS) entry which is preliminary data.</text>
</comment>
<organism evidence="2 3">
    <name type="scientific">Symbiodinium pilosum</name>
    <name type="common">Dinoflagellate</name>
    <dbReference type="NCBI Taxonomy" id="2952"/>
    <lineage>
        <taxon>Eukaryota</taxon>
        <taxon>Sar</taxon>
        <taxon>Alveolata</taxon>
        <taxon>Dinophyceae</taxon>
        <taxon>Suessiales</taxon>
        <taxon>Symbiodiniaceae</taxon>
        <taxon>Symbiodinium</taxon>
    </lineage>
</organism>
<evidence type="ECO:0000313" key="2">
    <source>
        <dbReference type="EMBL" id="CAE7285876.1"/>
    </source>
</evidence>
<feature type="compositionally biased region" description="Basic and acidic residues" evidence="1">
    <location>
        <begin position="1"/>
        <end position="16"/>
    </location>
</feature>
<reference evidence="2" key="1">
    <citation type="submission" date="2021-02" db="EMBL/GenBank/DDBJ databases">
        <authorList>
            <person name="Dougan E. K."/>
            <person name="Rhodes N."/>
            <person name="Thang M."/>
            <person name="Chan C."/>
        </authorList>
    </citation>
    <scope>NUCLEOTIDE SEQUENCE</scope>
</reference>
<feature type="compositionally biased region" description="Basic and acidic residues" evidence="1">
    <location>
        <begin position="34"/>
        <end position="48"/>
    </location>
</feature>
<sequence length="101" mass="11067">MEREKAHHEGGRRGQDEAMADGQPDYGGPCLRLGARERPREQEPDSWRGRSGYSLGQRVDSNYGEWKSHRVSGGGSNGCVLLAYMCSAQTCPSQSRLGSPL</sequence>
<dbReference type="EMBL" id="CAJNIZ010009667">
    <property type="protein sequence ID" value="CAE7285876.1"/>
    <property type="molecule type" value="Genomic_DNA"/>
</dbReference>
<accession>A0A812MW86</accession>
<evidence type="ECO:0000313" key="3">
    <source>
        <dbReference type="Proteomes" id="UP000649617"/>
    </source>
</evidence>
<evidence type="ECO:0000256" key="1">
    <source>
        <dbReference type="SAM" id="MobiDB-lite"/>
    </source>
</evidence>